<evidence type="ECO:0000313" key="2">
    <source>
        <dbReference type="Proteomes" id="UP000011687"/>
    </source>
</evidence>
<dbReference type="EMBL" id="AOLS01000116">
    <property type="protein sequence ID" value="EMA10258.1"/>
    <property type="molecule type" value="Genomic_DNA"/>
</dbReference>
<evidence type="ECO:0000313" key="1">
    <source>
        <dbReference type="EMBL" id="EMA10258.1"/>
    </source>
</evidence>
<comment type="caution">
    <text evidence="1">The sequence shown here is derived from an EMBL/GenBank/DDBJ whole genome shotgun (WGS) entry which is preliminary data.</text>
</comment>
<organism evidence="1 2">
    <name type="scientific">Haloarcula marismortui ATCC 33799</name>
    <dbReference type="NCBI Taxonomy" id="662475"/>
    <lineage>
        <taxon>Archaea</taxon>
        <taxon>Methanobacteriati</taxon>
        <taxon>Methanobacteriota</taxon>
        <taxon>Stenosarchaea group</taxon>
        <taxon>Halobacteria</taxon>
        <taxon>Halobacteriales</taxon>
        <taxon>Haloarculaceae</taxon>
        <taxon>Haloarcula</taxon>
    </lineage>
</organism>
<name>M0JPF1_9EURY</name>
<accession>M0JPF1</accession>
<sequence length="96" mass="12126">MIRYIKYILEPWLSKEWSDHIFVLQYRIFNKCLLANYKIKLFKIIYLISRNNWRIREWICWIVIRRCEFRREGLRTRKFSTCAFPLTKCITWEVRS</sequence>
<reference evidence="1 2" key="1">
    <citation type="journal article" date="2014" name="PLoS Genet.">
        <title>Phylogenetically driven sequencing of extremely halophilic archaea reveals strategies for static and dynamic osmo-response.</title>
        <authorList>
            <person name="Becker E.A."/>
            <person name="Seitzer P.M."/>
            <person name="Tritt A."/>
            <person name="Larsen D."/>
            <person name="Krusor M."/>
            <person name="Yao A.I."/>
            <person name="Wu D."/>
            <person name="Madern D."/>
            <person name="Eisen J.A."/>
            <person name="Darling A.E."/>
            <person name="Facciotti M.T."/>
        </authorList>
    </citation>
    <scope>NUCLEOTIDE SEQUENCE [LARGE SCALE GENOMIC DNA]</scope>
    <source>
        <strain evidence="1 2">ATCC 33799</strain>
    </source>
</reference>
<proteinExistence type="predicted"/>
<protein>
    <submittedName>
        <fullName evidence="1">Uncharacterized protein</fullName>
    </submittedName>
</protein>
<dbReference type="Proteomes" id="UP000011687">
    <property type="component" value="Unassembled WGS sequence"/>
</dbReference>
<dbReference type="AlphaFoldDB" id="M0JPF1"/>
<keyword evidence="2" id="KW-1185">Reference proteome</keyword>
<gene>
    <name evidence="1" type="ORF">C435_20903</name>
</gene>